<dbReference type="InterPro" id="IPR049046">
    <property type="entry name" value="Beta-AFase-like_GH127_middle"/>
</dbReference>
<feature type="domain" description="Non-reducing end beta-L-arabinofuranosidase-like GH127 middle" evidence="2">
    <location>
        <begin position="459"/>
        <end position="531"/>
    </location>
</feature>
<evidence type="ECO:0000313" key="3">
    <source>
        <dbReference type="EMBL" id="MDI4646995.1"/>
    </source>
</evidence>
<dbReference type="InterPro" id="IPR012878">
    <property type="entry name" value="Beta-AFase-like_GH127_cat"/>
</dbReference>
<accession>A0ABT6TJJ0</accession>
<protein>
    <submittedName>
        <fullName evidence="3">Glycoside hydrolase family 127 protein</fullName>
    </submittedName>
</protein>
<keyword evidence="3" id="KW-0378">Hydrolase</keyword>
<dbReference type="InterPro" id="IPR008928">
    <property type="entry name" value="6-hairpin_glycosidase_sf"/>
</dbReference>
<dbReference type="Pfam" id="PF20736">
    <property type="entry name" value="Glyco_hydro127M"/>
    <property type="match status" value="1"/>
</dbReference>
<dbReference type="SUPFAM" id="SSF48208">
    <property type="entry name" value="Six-hairpin glycosidases"/>
    <property type="match status" value="1"/>
</dbReference>
<dbReference type="Proteomes" id="UP001161691">
    <property type="component" value="Unassembled WGS sequence"/>
</dbReference>
<dbReference type="RefSeq" id="WP_282909803.1">
    <property type="nucleotide sequence ID" value="NZ_JAGRPV010000001.1"/>
</dbReference>
<organism evidence="3 4">
    <name type="scientific">Cohnella hashimotonis</name>
    <dbReference type="NCBI Taxonomy" id="2826895"/>
    <lineage>
        <taxon>Bacteria</taxon>
        <taxon>Bacillati</taxon>
        <taxon>Bacillota</taxon>
        <taxon>Bacilli</taxon>
        <taxon>Bacillales</taxon>
        <taxon>Paenibacillaceae</taxon>
        <taxon>Cohnella</taxon>
    </lineage>
</organism>
<reference evidence="3" key="1">
    <citation type="submission" date="2023-04" db="EMBL/GenBank/DDBJ databases">
        <title>Comparative genomic analysis of Cohnella hashimotonis sp. nov., isolated from the International Space Station.</title>
        <authorList>
            <person name="Venkateswaran K."/>
            <person name="Simpson A."/>
        </authorList>
    </citation>
    <scope>NUCLEOTIDE SEQUENCE</scope>
    <source>
        <strain evidence="3">F6_2S_P_1</strain>
    </source>
</reference>
<comment type="caution">
    <text evidence="3">The sequence shown here is derived from an EMBL/GenBank/DDBJ whole genome shotgun (WGS) entry which is preliminary data.</text>
</comment>
<keyword evidence="4" id="KW-1185">Reference proteome</keyword>
<evidence type="ECO:0000259" key="2">
    <source>
        <dbReference type="Pfam" id="PF20736"/>
    </source>
</evidence>
<dbReference type="EMBL" id="JAGRPV010000001">
    <property type="protein sequence ID" value="MDI4646995.1"/>
    <property type="molecule type" value="Genomic_DNA"/>
</dbReference>
<dbReference type="GO" id="GO:0016787">
    <property type="term" value="F:hydrolase activity"/>
    <property type="evidence" value="ECO:0007669"/>
    <property type="project" value="UniProtKB-KW"/>
</dbReference>
<dbReference type="PANTHER" id="PTHR31151">
    <property type="entry name" value="PROLINE-TRNA LIGASE (DUF1680)"/>
    <property type="match status" value="1"/>
</dbReference>
<sequence length="627" mass="71362">MEQLKGRSAIVRDEEINRRKAANRSYLMRLNSDHLLFNYRLEAGRFAGRDIPHDAHGGWESPVCQLRGHFLGHWLSGAALHVDESGDPELKVKMDLVIDELAPCQKDNGGQWVGPIPEKYLHWIASGKSIWAPQYNLHKILMGLVDAYLYAGNEKALGIADSFADWFADWSGRFSREQFDDILDVETGGMLEVWADLLRITGKEKYKTLLERYYRSRLFQPLLEGKDPLTNMHANTTIPEVLGCARAYEVTGDKRWLDIVKSYWNCAVTERGDLATGGQTAGEVWLPKQKMKARLGDKNQEHCTVYNMNRLAEFLFRHSGDPAYAQYIEYNLYNGIMAQAYYQEYPLTGNKHDNPSTGLLTYFLPMKAGLRKDWSKETDSFFCCHGTMVQANAAWNRGLYYQDGGDGIYVCQYFDSELAADIGSDPVRIVQSQDRMSGSSMNSSITAGFQGINELTAIHENMPSYRKHDIVVHTSAPKEFAIHCRIPEWIMAEAKIYVNGSLQEKTAESGSFYSIRRTWEDGDQISVILPIGIRFIPLPDDGSIGAFRYGPEVLAGIGETERILHVEIEDAASEVELENEREWGSWRYFFKTVNQDPAIQMRRIRDIGYEPFQIYFKVKGRSSANHP</sequence>
<evidence type="ECO:0000259" key="1">
    <source>
        <dbReference type="Pfam" id="PF07944"/>
    </source>
</evidence>
<name>A0ABT6TJJ0_9BACL</name>
<proteinExistence type="predicted"/>
<gene>
    <name evidence="3" type="ORF">KB449_18610</name>
</gene>
<dbReference type="PANTHER" id="PTHR31151:SF0">
    <property type="entry name" value="PROLINE-TRNA LIGASE (DUF1680)"/>
    <property type="match status" value="1"/>
</dbReference>
<feature type="domain" description="Non-reducing end beta-L-arabinofuranosidase-like GH127 catalytic" evidence="1">
    <location>
        <begin position="17"/>
        <end position="393"/>
    </location>
</feature>
<evidence type="ECO:0000313" key="4">
    <source>
        <dbReference type="Proteomes" id="UP001161691"/>
    </source>
</evidence>
<dbReference type="Pfam" id="PF07944">
    <property type="entry name" value="Beta-AFase-like_GH127_cat"/>
    <property type="match status" value="1"/>
</dbReference>